<keyword evidence="8" id="KW-1185">Reference proteome</keyword>
<evidence type="ECO:0000256" key="2">
    <source>
        <dbReference type="ARBA" id="ARBA00022448"/>
    </source>
</evidence>
<evidence type="ECO:0000256" key="3">
    <source>
        <dbReference type="ARBA" id="ARBA00022729"/>
    </source>
</evidence>
<keyword evidence="2" id="KW-0813">Transport</keyword>
<protein>
    <submittedName>
        <fullName evidence="7">Branched-chain amino acid ABC transporter substrate-binding protein</fullName>
    </submittedName>
</protein>
<proteinExistence type="inferred from homology"/>
<evidence type="ECO:0000313" key="7">
    <source>
        <dbReference type="EMBL" id="MFD2264083.1"/>
    </source>
</evidence>
<dbReference type="PANTHER" id="PTHR47151:SF2">
    <property type="entry name" value="AMINO ACID BINDING PROTEIN"/>
    <property type="match status" value="1"/>
</dbReference>
<dbReference type="SUPFAM" id="SSF53822">
    <property type="entry name" value="Periplasmic binding protein-like I"/>
    <property type="match status" value="1"/>
</dbReference>
<dbReference type="InterPro" id="IPR028081">
    <property type="entry name" value="Leu-bd"/>
</dbReference>
<evidence type="ECO:0000256" key="1">
    <source>
        <dbReference type="ARBA" id="ARBA00010062"/>
    </source>
</evidence>
<feature type="signal peptide" evidence="5">
    <location>
        <begin position="1"/>
        <end position="23"/>
    </location>
</feature>
<dbReference type="RefSeq" id="WP_379877123.1">
    <property type="nucleotide sequence ID" value="NZ_JBHUIP010000012.1"/>
</dbReference>
<evidence type="ECO:0000256" key="4">
    <source>
        <dbReference type="ARBA" id="ARBA00022970"/>
    </source>
</evidence>
<dbReference type="InterPro" id="IPR028082">
    <property type="entry name" value="Peripla_BP_I"/>
</dbReference>
<feature type="chain" id="PRO_5046519429" evidence="5">
    <location>
        <begin position="24"/>
        <end position="370"/>
    </location>
</feature>
<dbReference type="CDD" id="cd06342">
    <property type="entry name" value="PBP1_ABC_LIVBP-like"/>
    <property type="match status" value="1"/>
</dbReference>
<evidence type="ECO:0000259" key="6">
    <source>
        <dbReference type="Pfam" id="PF13458"/>
    </source>
</evidence>
<dbReference type="PRINTS" id="PR00337">
    <property type="entry name" value="LEUILEVALBP"/>
</dbReference>
<accession>A0ABW5DSE6</accession>
<keyword evidence="4" id="KW-0029">Amino-acid transport</keyword>
<dbReference type="Proteomes" id="UP001597295">
    <property type="component" value="Unassembled WGS sequence"/>
</dbReference>
<evidence type="ECO:0000256" key="5">
    <source>
        <dbReference type="SAM" id="SignalP"/>
    </source>
</evidence>
<dbReference type="Pfam" id="PF13458">
    <property type="entry name" value="Peripla_BP_6"/>
    <property type="match status" value="1"/>
</dbReference>
<keyword evidence="3 5" id="KW-0732">Signal</keyword>
<gene>
    <name evidence="7" type="ORF">ACFSM5_14370</name>
</gene>
<dbReference type="EMBL" id="JBHUIP010000012">
    <property type="protein sequence ID" value="MFD2264083.1"/>
    <property type="molecule type" value="Genomic_DNA"/>
</dbReference>
<reference evidence="8" key="1">
    <citation type="journal article" date="2019" name="Int. J. Syst. Evol. Microbiol.">
        <title>The Global Catalogue of Microorganisms (GCM) 10K type strain sequencing project: providing services to taxonomists for standard genome sequencing and annotation.</title>
        <authorList>
            <consortium name="The Broad Institute Genomics Platform"/>
            <consortium name="The Broad Institute Genome Sequencing Center for Infectious Disease"/>
            <person name="Wu L."/>
            <person name="Ma J."/>
        </authorList>
    </citation>
    <scope>NUCLEOTIDE SEQUENCE [LARGE SCALE GENOMIC DNA]</scope>
    <source>
        <strain evidence="8">CGMCC 1.19062</strain>
    </source>
</reference>
<dbReference type="PANTHER" id="PTHR47151">
    <property type="entry name" value="LEU/ILE/VAL-BINDING ABC TRANSPORTER SUBUNIT"/>
    <property type="match status" value="1"/>
</dbReference>
<comment type="caution">
    <text evidence="7">The sequence shown here is derived from an EMBL/GenBank/DDBJ whole genome shotgun (WGS) entry which is preliminary data.</text>
</comment>
<name>A0ABW5DSE6_9PROT</name>
<organism evidence="7 8">
    <name type="scientific">Lacibacterium aquatile</name>
    <dbReference type="NCBI Taxonomy" id="1168082"/>
    <lineage>
        <taxon>Bacteria</taxon>
        <taxon>Pseudomonadati</taxon>
        <taxon>Pseudomonadota</taxon>
        <taxon>Alphaproteobacteria</taxon>
        <taxon>Rhodospirillales</taxon>
        <taxon>Rhodospirillaceae</taxon>
    </lineage>
</organism>
<dbReference type="InterPro" id="IPR000709">
    <property type="entry name" value="Leu_Ile_Val-bd"/>
</dbReference>
<comment type="similarity">
    <text evidence="1">Belongs to the leucine-binding protein family.</text>
</comment>
<feature type="domain" description="Leucine-binding protein" evidence="6">
    <location>
        <begin position="26"/>
        <end position="347"/>
    </location>
</feature>
<dbReference type="Gene3D" id="3.40.50.2300">
    <property type="match status" value="2"/>
</dbReference>
<evidence type="ECO:0000313" key="8">
    <source>
        <dbReference type="Proteomes" id="UP001597295"/>
    </source>
</evidence>
<sequence>MKKFAFGAAVALAVSVSSGVALAQDIAIGVAGPFTGPNAAFGEQLKRGAQMAIDDLNAKGGLLGKKLKIELGDDASDPRQGVSVANQLATKKVPFVLGHFNSSVSIPASEVYAEEGILQITPASTNPVLTDRGAKFSNVFRVCGRDDQQGTVAGGYIADKFKGKPVAVIHDKTTYGKGLADETKKALNGKGVTEAIYEGVTVGDKDFSALVSKMKAANVEVVYFGGLHNEAGLLVRQMRDQGMKAQFMSGDGIDTVEYWSITGPAGEGTIYTQAGDARKYPTAKAVVDKFRAANYDPEGYTLLSYAGVEVWAKAAEIAKSTKAEDVAKALRGNTFQTVIGELSFDAKGDLKASKYTWWKFSNGKNDEIGG</sequence>